<dbReference type="PIRSF" id="PIRSF019543">
    <property type="entry name" value="Clavaminate_syn"/>
    <property type="match status" value="1"/>
</dbReference>
<evidence type="ECO:0000256" key="2">
    <source>
        <dbReference type="ARBA" id="ARBA00022723"/>
    </source>
</evidence>
<feature type="domain" description="TauD/TfdA-like" evidence="5">
    <location>
        <begin position="130"/>
        <end position="309"/>
    </location>
</feature>
<reference evidence="6 7" key="1">
    <citation type="submission" date="2024-09" db="EMBL/GenBank/DDBJ databases">
        <authorList>
            <person name="Sun Q."/>
            <person name="Mori K."/>
        </authorList>
    </citation>
    <scope>NUCLEOTIDE SEQUENCE [LARGE SCALE GENOMIC DNA]</scope>
    <source>
        <strain evidence="6 7">JCM 3307</strain>
    </source>
</reference>
<dbReference type="RefSeq" id="WP_223104051.1">
    <property type="nucleotide sequence ID" value="NZ_CP061913.1"/>
</dbReference>
<name>A0ABV5MS89_9ACTN</name>
<keyword evidence="3" id="KW-0560">Oxidoreductase</keyword>
<organism evidence="6 7">
    <name type="scientific">Dactylosporangium vinaceum</name>
    <dbReference type="NCBI Taxonomy" id="53362"/>
    <lineage>
        <taxon>Bacteria</taxon>
        <taxon>Bacillati</taxon>
        <taxon>Actinomycetota</taxon>
        <taxon>Actinomycetes</taxon>
        <taxon>Micromonosporales</taxon>
        <taxon>Micromonosporaceae</taxon>
        <taxon>Dactylosporangium</taxon>
    </lineage>
</organism>
<comment type="caution">
    <text evidence="6">The sequence shown here is derived from an EMBL/GenBank/DDBJ whole genome shotgun (WGS) entry which is preliminary data.</text>
</comment>
<keyword evidence="7" id="KW-1185">Reference proteome</keyword>
<gene>
    <name evidence="6" type="primary">gntD</name>
    <name evidence="6" type="ORF">ACFFTR_52470</name>
</gene>
<dbReference type="InterPro" id="IPR042098">
    <property type="entry name" value="TauD-like_sf"/>
</dbReference>
<comment type="similarity">
    <text evidence="1">Belongs to the clavaminate synthase family.</text>
</comment>
<evidence type="ECO:0000313" key="6">
    <source>
        <dbReference type="EMBL" id="MFB9451732.1"/>
    </source>
</evidence>
<evidence type="ECO:0000259" key="5">
    <source>
        <dbReference type="Pfam" id="PF02668"/>
    </source>
</evidence>
<keyword evidence="2" id="KW-0479">Metal-binding</keyword>
<accession>A0ABV5MS89</accession>
<dbReference type="EMBL" id="JBHMCA010000090">
    <property type="protein sequence ID" value="MFB9451732.1"/>
    <property type="molecule type" value="Genomic_DNA"/>
</dbReference>
<dbReference type="Gene3D" id="3.60.130.10">
    <property type="entry name" value="Clavaminate synthase-like"/>
    <property type="match status" value="1"/>
</dbReference>
<evidence type="ECO:0000256" key="3">
    <source>
        <dbReference type="ARBA" id="ARBA00023002"/>
    </source>
</evidence>
<dbReference type="SUPFAM" id="SSF51197">
    <property type="entry name" value="Clavaminate synthase-like"/>
    <property type="match status" value="1"/>
</dbReference>
<protein>
    <submittedName>
        <fullName evidence="6">Guanitoxin biosynthesis L-enduracididine beta-hydroxylase GntD</fullName>
    </submittedName>
</protein>
<dbReference type="Proteomes" id="UP001589608">
    <property type="component" value="Unassembled WGS sequence"/>
</dbReference>
<dbReference type="InterPro" id="IPR014503">
    <property type="entry name" value="Clavaminate_syn-like"/>
</dbReference>
<evidence type="ECO:0000256" key="4">
    <source>
        <dbReference type="ARBA" id="ARBA00023004"/>
    </source>
</evidence>
<dbReference type="NCBIfam" id="NF041363">
    <property type="entry name" value="GntD_guanitoxin"/>
    <property type="match status" value="1"/>
</dbReference>
<dbReference type="Pfam" id="PF02668">
    <property type="entry name" value="TauD"/>
    <property type="match status" value="1"/>
</dbReference>
<proteinExistence type="inferred from homology"/>
<evidence type="ECO:0000256" key="1">
    <source>
        <dbReference type="ARBA" id="ARBA00008425"/>
    </source>
</evidence>
<dbReference type="InterPro" id="IPR003819">
    <property type="entry name" value="TauD/TfdA-like"/>
</dbReference>
<evidence type="ECO:0000313" key="7">
    <source>
        <dbReference type="Proteomes" id="UP001589608"/>
    </source>
</evidence>
<keyword evidence="4" id="KW-0408">Iron</keyword>
<dbReference type="InterPro" id="IPR053447">
    <property type="entry name" value="Alpha-KG_dependent_hydroxylase"/>
</dbReference>
<sequence length="333" mass="36955">MDTRDLPTRFALRPHEAGEVDVLLEQLAGEDPGAEPFYARAWELTDSLPVRLRRFLHTFRSTEPAGCALITGLSVDDAAVGPTPVNWRAAGARREELYLGLLAMVLGEPFTWSTLQHGRMIQNIVPVEGEAARQSGHGQVLLEWHTEDAFHPNRCDYLLLLGVRNHDGVATTTASIRDVTLDPEQRAVLAEPRFQIRPDDEHLRQLAGVEPASPGLAQMRRMAEDPQAVAVLFGAPDDPYLRIDPYFMTAVPGDAEARTALKALVAGLNDALHRVVVRPGSVLIVDNHRAVHGRESFTARFDGTDRWLKKIIVTRDLRRSRELRAAPDCRVIG</sequence>